<dbReference type="Gene3D" id="3.40.50.11350">
    <property type="match status" value="1"/>
</dbReference>
<protein>
    <submittedName>
        <fullName evidence="2">Uncharacterized protein</fullName>
    </submittedName>
</protein>
<organism evidence="2">
    <name type="scientific">Paramoeba aestuarina</name>
    <dbReference type="NCBI Taxonomy" id="180227"/>
    <lineage>
        <taxon>Eukaryota</taxon>
        <taxon>Amoebozoa</taxon>
        <taxon>Discosea</taxon>
        <taxon>Flabellinia</taxon>
        <taxon>Dactylopodida</taxon>
        <taxon>Paramoebidae</taxon>
        <taxon>Paramoeba</taxon>
    </lineage>
</organism>
<proteinExistence type="predicted"/>
<name>A0A7S4UCL0_9EUKA</name>
<dbReference type="AlphaFoldDB" id="A0A7S4UCL0"/>
<feature type="region of interest" description="Disordered" evidence="1">
    <location>
        <begin position="261"/>
        <end position="316"/>
    </location>
</feature>
<dbReference type="EMBL" id="HBKR01027534">
    <property type="protein sequence ID" value="CAE2320875.1"/>
    <property type="molecule type" value="Transcribed_RNA"/>
</dbReference>
<reference evidence="2" key="1">
    <citation type="submission" date="2021-01" db="EMBL/GenBank/DDBJ databases">
        <authorList>
            <person name="Corre E."/>
            <person name="Pelletier E."/>
            <person name="Niang G."/>
            <person name="Scheremetjew M."/>
            <person name="Finn R."/>
            <person name="Kale V."/>
            <person name="Holt S."/>
            <person name="Cochrane G."/>
            <person name="Meng A."/>
            <person name="Brown T."/>
            <person name="Cohen L."/>
        </authorList>
    </citation>
    <scope>NUCLEOTIDE SEQUENCE</scope>
    <source>
        <strain evidence="2">SoJaBio B1-5/56/2</strain>
    </source>
</reference>
<evidence type="ECO:0000313" key="2">
    <source>
        <dbReference type="EMBL" id="CAE2320875.1"/>
    </source>
</evidence>
<dbReference type="CDD" id="cd11296">
    <property type="entry name" value="O-FucT_like"/>
    <property type="match status" value="1"/>
</dbReference>
<evidence type="ECO:0000256" key="1">
    <source>
        <dbReference type="SAM" id="MobiDB-lite"/>
    </source>
</evidence>
<feature type="compositionally biased region" description="Basic and acidic residues" evidence="1">
    <location>
        <begin position="280"/>
        <end position="292"/>
    </location>
</feature>
<gene>
    <name evidence="2" type="ORF">NAES01612_LOCUS17968</name>
</gene>
<sequence length="331" mass="38687">MHIRARDFRTQTGYYSHFKQKTWIDAMKNLHSKTFERGETIYISTDEKNMTDIKNFQKDLLNELGVPSYTIYDFLDRFNLDPSLQERRWEFWGKKKVALDDAKQFNLNDLGAVEQIVCAHGRRFIATYFSTFSAHIVRLRGYLPFKTIRDDEHLFWDRYLPYHTSCQGNAAPESCDSSWSGNFRGSLWATEFEEGWLHYHELAGRREYRRLAPPLEAGVPTSTISSTVTTTTSPNRAEKLTKIRAERKEWLSQRIKDRLEKGQKKNHGFLDKSSLSPEVGPKKNQENQEKKVINTFKEQPQEKPVAAAKEDPQQNRKAFLQGLKQKIKDKA</sequence>
<accession>A0A7S4UCL0</accession>